<protein>
    <submittedName>
        <fullName evidence="1">Uncharacterized protein</fullName>
    </submittedName>
</protein>
<gene>
    <name evidence="1" type="ORF">ACIGW0_08210</name>
</gene>
<organism evidence="1 2">
    <name type="scientific">Streptomyces bikiniensis</name>
    <dbReference type="NCBI Taxonomy" id="1896"/>
    <lineage>
        <taxon>Bacteria</taxon>
        <taxon>Bacillati</taxon>
        <taxon>Actinomycetota</taxon>
        <taxon>Actinomycetes</taxon>
        <taxon>Kitasatosporales</taxon>
        <taxon>Streptomycetaceae</taxon>
        <taxon>Streptomyces</taxon>
    </lineage>
</organism>
<reference evidence="1 2" key="1">
    <citation type="submission" date="2024-10" db="EMBL/GenBank/DDBJ databases">
        <title>The Natural Products Discovery Center: Release of the First 8490 Sequenced Strains for Exploring Actinobacteria Biosynthetic Diversity.</title>
        <authorList>
            <person name="Kalkreuter E."/>
            <person name="Kautsar S.A."/>
            <person name="Yang D."/>
            <person name="Bader C.D."/>
            <person name="Teijaro C.N."/>
            <person name="Fluegel L."/>
            <person name="Davis C.M."/>
            <person name="Simpson J.R."/>
            <person name="Lauterbach L."/>
            <person name="Steele A.D."/>
            <person name="Gui C."/>
            <person name="Meng S."/>
            <person name="Li G."/>
            <person name="Viehrig K."/>
            <person name="Ye F."/>
            <person name="Su P."/>
            <person name="Kiefer A.F."/>
            <person name="Nichols A."/>
            <person name="Cepeda A.J."/>
            <person name="Yan W."/>
            <person name="Fan B."/>
            <person name="Jiang Y."/>
            <person name="Adhikari A."/>
            <person name="Zheng C.-J."/>
            <person name="Schuster L."/>
            <person name="Cowan T.M."/>
            <person name="Smanski M.J."/>
            <person name="Chevrette M.G."/>
            <person name="De Carvalho L.P.S."/>
            <person name="Shen B."/>
        </authorList>
    </citation>
    <scope>NUCLEOTIDE SEQUENCE [LARGE SCALE GENOMIC DNA]</scope>
    <source>
        <strain evidence="1 2">NPDC053346</strain>
    </source>
</reference>
<name>A0ABW8CP80_STRBI</name>
<evidence type="ECO:0000313" key="2">
    <source>
        <dbReference type="Proteomes" id="UP001614391"/>
    </source>
</evidence>
<dbReference type="EMBL" id="JBITYT010000003">
    <property type="protein sequence ID" value="MFI9119364.1"/>
    <property type="molecule type" value="Genomic_DNA"/>
</dbReference>
<comment type="caution">
    <text evidence="1">The sequence shown here is derived from an EMBL/GenBank/DDBJ whole genome shotgun (WGS) entry which is preliminary data.</text>
</comment>
<keyword evidence="2" id="KW-1185">Reference proteome</keyword>
<sequence length="111" mass="12135">MPREPFVTPEPRAFTESLGVEPAETGEGVLELDLTEVTGEPLRLDFSPLGGSVRLRRDGLDLYREGATHLRIVETPGRTALSVDFATGTTTGTLRIEVFPRVAVRDELLLS</sequence>
<accession>A0ABW8CP80</accession>
<dbReference type="RefSeq" id="WP_399612224.1">
    <property type="nucleotide sequence ID" value="NZ_JBITYT010000003.1"/>
</dbReference>
<dbReference type="Proteomes" id="UP001614391">
    <property type="component" value="Unassembled WGS sequence"/>
</dbReference>
<proteinExistence type="predicted"/>
<evidence type="ECO:0000313" key="1">
    <source>
        <dbReference type="EMBL" id="MFI9119364.1"/>
    </source>
</evidence>